<dbReference type="PIRSF" id="PIRSF037037">
    <property type="entry name" value="Kelch-like_protein_gigaxonin"/>
    <property type="match status" value="1"/>
</dbReference>
<sequence length="664" mass="74282">MQAERRGGRPTDHVRRRGSDQRINAVHATRDRDFIFDTMAEHPELCTGPEVSQSSCSISESTPQCNGRPEKRTLLRVSESHGLQLLGVLRSFREQGLLFDFTIKVQDHSFPCHRCVLAACSDFFRAMFEVDMRERGDGSVTLGNQCSAAVSCFLDFAYSGEALITDGNIDMLFQIASFLQVPVLSRACSDFLIGTLDLCNCLSLLSLAEVYGSASLLHSAKEFVIQNFSDLSETQNFLDMQVDDLETCLKSDALNISSEEAVVASLLKWVRHDLQGRQKLLPRLLSLTRLHHLPASALKSLRDSEPLICNDEACLKLLMEAQIREAQYSGLLTDARPATTQSYIYIHKTEDNGEVRHTFCYCLETDRWKELNREDGEERALLPDPPGSFLTGYAEKMFVTGGCRGSCCRAIRLHVAEQHHNATDEVWCFCPATLTCTPAPSMLKPRTMHTAVTCLDRVYVIGGRTGGSRGEAPALLEVEYYNPLTQTWSSVSSLPSAIFYPEASTCGSVIYTLGSEVEITDSFNPSLNCFFRYDAERDQWSRLVAEFGQFFHATLVKAVSIHDTLHLCDLSTYKVYSFCPETCVWKGQGSFECAGFNAGAVGVANRIYILGGDYSPDEITDEVQVYHSGRSQWEEVAPMPRALTEFHCQLISFNRYRDPWGDDH</sequence>
<dbReference type="OrthoDB" id="25620at2759"/>
<keyword evidence="6" id="KW-1185">Reference proteome</keyword>
<evidence type="ECO:0000256" key="1">
    <source>
        <dbReference type="ARBA" id="ARBA00022441"/>
    </source>
</evidence>
<dbReference type="Gene3D" id="3.30.710.10">
    <property type="entry name" value="Potassium Channel Kv1.1, Chain A"/>
    <property type="match status" value="1"/>
</dbReference>
<feature type="region of interest" description="Disordered" evidence="3">
    <location>
        <begin position="1"/>
        <end position="20"/>
    </location>
</feature>
<reference evidence="5" key="1">
    <citation type="submission" date="2025-08" db="UniProtKB">
        <authorList>
            <consortium name="Ensembl"/>
        </authorList>
    </citation>
    <scope>IDENTIFICATION</scope>
</reference>
<keyword evidence="1" id="KW-0880">Kelch repeat</keyword>
<dbReference type="Proteomes" id="UP000261560">
    <property type="component" value="Unplaced"/>
</dbReference>
<dbReference type="SUPFAM" id="SSF54695">
    <property type="entry name" value="POZ domain"/>
    <property type="match status" value="1"/>
</dbReference>
<dbReference type="GeneTree" id="ENSGT00940000158415"/>
<keyword evidence="2" id="KW-0677">Repeat</keyword>
<proteinExistence type="predicted"/>
<reference evidence="5" key="2">
    <citation type="submission" date="2025-09" db="UniProtKB">
        <authorList>
            <consortium name="Ensembl"/>
        </authorList>
    </citation>
    <scope>IDENTIFICATION</scope>
</reference>
<dbReference type="PANTHER" id="PTHR45632">
    <property type="entry name" value="LD33804P"/>
    <property type="match status" value="1"/>
</dbReference>
<feature type="domain" description="BTB" evidence="4">
    <location>
        <begin position="99"/>
        <end position="166"/>
    </location>
</feature>
<dbReference type="Pfam" id="PF07707">
    <property type="entry name" value="BACK"/>
    <property type="match status" value="1"/>
</dbReference>
<dbReference type="SUPFAM" id="SSF117281">
    <property type="entry name" value="Kelch motif"/>
    <property type="match status" value="1"/>
</dbReference>
<dbReference type="SMART" id="SM00612">
    <property type="entry name" value="Kelch"/>
    <property type="match status" value="3"/>
</dbReference>
<organism evidence="5 6">
    <name type="scientific">Oryzias melastigma</name>
    <name type="common">Marine medaka</name>
    <dbReference type="NCBI Taxonomy" id="30732"/>
    <lineage>
        <taxon>Eukaryota</taxon>
        <taxon>Metazoa</taxon>
        <taxon>Chordata</taxon>
        <taxon>Craniata</taxon>
        <taxon>Vertebrata</taxon>
        <taxon>Euteleostomi</taxon>
        <taxon>Actinopterygii</taxon>
        <taxon>Neopterygii</taxon>
        <taxon>Teleostei</taxon>
        <taxon>Neoteleostei</taxon>
        <taxon>Acanthomorphata</taxon>
        <taxon>Ovalentaria</taxon>
        <taxon>Atherinomorphae</taxon>
        <taxon>Beloniformes</taxon>
        <taxon>Adrianichthyidae</taxon>
        <taxon>Oryziinae</taxon>
        <taxon>Oryzias</taxon>
    </lineage>
</organism>
<dbReference type="PANTHER" id="PTHR45632:SF3">
    <property type="entry name" value="KELCH-LIKE PROTEIN 32"/>
    <property type="match status" value="1"/>
</dbReference>
<evidence type="ECO:0000313" key="5">
    <source>
        <dbReference type="Ensembl" id="ENSOMEP00000001472.1"/>
    </source>
</evidence>
<dbReference type="Pfam" id="PF01344">
    <property type="entry name" value="Kelch_1"/>
    <property type="match status" value="2"/>
</dbReference>
<dbReference type="SMART" id="SM00875">
    <property type="entry name" value="BACK"/>
    <property type="match status" value="1"/>
</dbReference>
<dbReference type="InterPro" id="IPR015915">
    <property type="entry name" value="Kelch-typ_b-propeller"/>
</dbReference>
<dbReference type="InterPro" id="IPR017096">
    <property type="entry name" value="BTB-kelch_protein"/>
</dbReference>
<evidence type="ECO:0000259" key="4">
    <source>
        <dbReference type="PROSITE" id="PS50097"/>
    </source>
</evidence>
<evidence type="ECO:0000313" key="6">
    <source>
        <dbReference type="Proteomes" id="UP000261560"/>
    </source>
</evidence>
<dbReference type="FunFam" id="1.25.40.420:FF:000001">
    <property type="entry name" value="Kelch-like family member 12"/>
    <property type="match status" value="1"/>
</dbReference>
<dbReference type="InterPro" id="IPR011705">
    <property type="entry name" value="BACK"/>
</dbReference>
<dbReference type="AlphaFoldDB" id="A0A3B3B8G2"/>
<dbReference type="Pfam" id="PF00651">
    <property type="entry name" value="BTB"/>
    <property type="match status" value="1"/>
</dbReference>
<dbReference type="InterPro" id="IPR011333">
    <property type="entry name" value="SKP1/BTB/POZ_sf"/>
</dbReference>
<evidence type="ECO:0000256" key="3">
    <source>
        <dbReference type="SAM" id="MobiDB-lite"/>
    </source>
</evidence>
<dbReference type="Gene3D" id="2.120.10.80">
    <property type="entry name" value="Kelch-type beta propeller"/>
    <property type="match status" value="2"/>
</dbReference>
<evidence type="ECO:0000256" key="2">
    <source>
        <dbReference type="ARBA" id="ARBA00022737"/>
    </source>
</evidence>
<dbReference type="Ensembl" id="ENSOMET00000014122.1">
    <property type="protein sequence ID" value="ENSOMEP00000001472.1"/>
    <property type="gene ID" value="ENSOMEG00000002362.1"/>
</dbReference>
<protein>
    <submittedName>
        <fullName evidence="5">Kelch repeat and BTB (POZ) domain containing 3</fullName>
    </submittedName>
</protein>
<dbReference type="GeneID" id="112149212"/>
<dbReference type="PaxDb" id="30732-ENSOMEP00000001472"/>
<dbReference type="RefSeq" id="XP_024132536.1">
    <property type="nucleotide sequence ID" value="XM_024276768.2"/>
</dbReference>
<accession>A0A3B3B8G2</accession>
<dbReference type="InterPro" id="IPR006652">
    <property type="entry name" value="Kelch_1"/>
</dbReference>
<dbReference type="STRING" id="30732.ENSOMEP00000001472"/>
<dbReference type="PROSITE" id="PS50097">
    <property type="entry name" value="BTB"/>
    <property type="match status" value="1"/>
</dbReference>
<dbReference type="SMART" id="SM00225">
    <property type="entry name" value="BTB"/>
    <property type="match status" value="1"/>
</dbReference>
<dbReference type="Gene3D" id="1.25.40.420">
    <property type="match status" value="1"/>
</dbReference>
<dbReference type="InterPro" id="IPR000210">
    <property type="entry name" value="BTB/POZ_dom"/>
</dbReference>
<name>A0A3B3B8G2_ORYME</name>